<dbReference type="EMBL" id="RIBY02001001">
    <property type="protein sequence ID" value="KAH9834343.1"/>
    <property type="molecule type" value="Genomic_DNA"/>
</dbReference>
<proteinExistence type="predicted"/>
<evidence type="ECO:0000313" key="1">
    <source>
        <dbReference type="EMBL" id="KAH9834343.1"/>
    </source>
</evidence>
<comment type="caution">
    <text evidence="1">The sequence shown here is derived from an EMBL/GenBank/DDBJ whole genome shotgun (WGS) entry which is preliminary data.</text>
</comment>
<sequence>METDTANILTQALAQVDINQSESPSKPDDCHLLTIEAPAPDLLPTTELEGWESMPYIHLPNDVIRYCPPPQDKSAVGITDTSFWTVFPIQDVKVQPHKNMHLYMHLVQAILELLIYRESYRAYYHTRDALNKHYGPGAAAFEQSQWTRDGRLVKGSTAWNRILSCCYQLKSCWQWTPLQHQPVDRIDGPVTVSNMTILMALDASLRSLTPVPSICPAVLCAASMPHTKLVEHEFANLLYHSDATRTLTPPQLYRHLQGVALHTAIDPDTKLLSVKRLPGWNAFLGQWLQRAVNFIAERRCDDPSHTGLHAHGSWKYYNPMDWTYDAENYVTVANFAREAEAEEAMMRDVADMIGRATLGR</sequence>
<dbReference type="AlphaFoldDB" id="A0A9W7W465"/>
<dbReference type="Proteomes" id="UP001138500">
    <property type="component" value="Unassembled WGS sequence"/>
</dbReference>
<organism evidence="1 2">
    <name type="scientific">Teratosphaeria destructans</name>
    <dbReference type="NCBI Taxonomy" id="418781"/>
    <lineage>
        <taxon>Eukaryota</taxon>
        <taxon>Fungi</taxon>
        <taxon>Dikarya</taxon>
        <taxon>Ascomycota</taxon>
        <taxon>Pezizomycotina</taxon>
        <taxon>Dothideomycetes</taxon>
        <taxon>Dothideomycetidae</taxon>
        <taxon>Mycosphaerellales</taxon>
        <taxon>Teratosphaeriaceae</taxon>
        <taxon>Teratosphaeria</taxon>
    </lineage>
</organism>
<reference evidence="1 2" key="1">
    <citation type="journal article" date="2018" name="IMA Fungus">
        <title>IMA Genome-F 10: Nine draft genome sequences of Claviceps purpurea s.lat., including C. arundinis, C. humidiphila, and C. cf. spartinae, pseudomolecules for the pitch canker pathogen Fusarium circinatum, draft genome of Davidsoniella eucalypti, Grosmannia galeiformis, Quambalaria eucalypti, and Teratosphaeria destructans.</title>
        <authorList>
            <person name="Wingfield B.D."/>
            <person name="Liu M."/>
            <person name="Nguyen H.D."/>
            <person name="Lane F.A."/>
            <person name="Morgan S.W."/>
            <person name="De Vos L."/>
            <person name="Wilken P.M."/>
            <person name="Duong T.A."/>
            <person name="Aylward J."/>
            <person name="Coetzee M.P."/>
            <person name="Dadej K."/>
            <person name="De Beer Z.W."/>
            <person name="Findlay W."/>
            <person name="Havenga M."/>
            <person name="Kolarik M."/>
            <person name="Menzies J.G."/>
            <person name="Naidoo K."/>
            <person name="Pochopski O."/>
            <person name="Shoukouhi P."/>
            <person name="Santana Q.C."/>
            <person name="Seifert K.A."/>
            <person name="Soal N."/>
            <person name="Steenkamp E.T."/>
            <person name="Tatham C.T."/>
            <person name="van der Nest M.A."/>
            <person name="Wingfield M.J."/>
        </authorList>
    </citation>
    <scope>NUCLEOTIDE SEQUENCE [LARGE SCALE GENOMIC DNA]</scope>
    <source>
        <strain evidence="1">CMW44962</strain>
    </source>
</reference>
<accession>A0A9W7W465</accession>
<name>A0A9W7W465_9PEZI</name>
<gene>
    <name evidence="1" type="ORF">Tdes44962_MAKER02000</name>
</gene>
<protein>
    <submittedName>
        <fullName evidence="1">Uncharacterized protein</fullName>
    </submittedName>
</protein>
<reference evidence="1 2" key="2">
    <citation type="journal article" date="2021" name="Curr. Genet.">
        <title>Genetic response to nitrogen starvation in the aggressive Eucalyptus foliar pathogen Teratosphaeria destructans.</title>
        <authorList>
            <person name="Havenga M."/>
            <person name="Wingfield B.D."/>
            <person name="Wingfield M.J."/>
            <person name="Dreyer L.L."/>
            <person name="Roets F."/>
            <person name="Aylward J."/>
        </authorList>
    </citation>
    <scope>NUCLEOTIDE SEQUENCE [LARGE SCALE GENOMIC DNA]</scope>
    <source>
        <strain evidence="1">CMW44962</strain>
    </source>
</reference>
<evidence type="ECO:0000313" key="2">
    <source>
        <dbReference type="Proteomes" id="UP001138500"/>
    </source>
</evidence>
<keyword evidence="2" id="KW-1185">Reference proteome</keyword>